<organism evidence="2 3">
    <name type="scientific">Longimonas halophila</name>
    <dbReference type="NCBI Taxonomy" id="1469170"/>
    <lineage>
        <taxon>Bacteria</taxon>
        <taxon>Pseudomonadati</taxon>
        <taxon>Rhodothermota</taxon>
        <taxon>Rhodothermia</taxon>
        <taxon>Rhodothermales</taxon>
        <taxon>Salisaetaceae</taxon>
        <taxon>Longimonas</taxon>
    </lineage>
</organism>
<feature type="region of interest" description="Disordered" evidence="1">
    <location>
        <begin position="185"/>
        <end position="207"/>
    </location>
</feature>
<comment type="caution">
    <text evidence="2">The sequence shown here is derived from an EMBL/GenBank/DDBJ whole genome shotgun (WGS) entry which is preliminary data.</text>
</comment>
<sequence>MNTKGYMLYSVPLRWYTLLVPILLFVWITPLATHAQLLTGEPSTMERPPPQAQIVGQHADLLNTDNPHLQQQAMRNIIALSHSHPAAHDWSAVGRSLVRIYSHNTDDRLRIMAASAIYTIGDQHSIDAINRHNALVRHTHALQRSRYTPSRVEQIGDRAVRMYYHTRSEQRRADRIQRRIDRHMDKAHRHTQKATRLGQRMPTRTSG</sequence>
<proteinExistence type="predicted"/>
<dbReference type="EMBL" id="PDEP01000007">
    <property type="protein sequence ID" value="PEN06737.1"/>
    <property type="molecule type" value="Genomic_DNA"/>
</dbReference>
<dbReference type="Proteomes" id="UP000221024">
    <property type="component" value="Unassembled WGS sequence"/>
</dbReference>
<keyword evidence="3" id="KW-1185">Reference proteome</keyword>
<evidence type="ECO:0000313" key="3">
    <source>
        <dbReference type="Proteomes" id="UP000221024"/>
    </source>
</evidence>
<reference evidence="2 3" key="1">
    <citation type="submission" date="2017-10" db="EMBL/GenBank/DDBJ databases">
        <title>Draft genome of Longimonas halophila.</title>
        <authorList>
            <person name="Goh K.M."/>
            <person name="Shamsir M.S."/>
            <person name="Lim S.W."/>
        </authorList>
    </citation>
    <scope>NUCLEOTIDE SEQUENCE [LARGE SCALE GENOMIC DNA]</scope>
    <source>
        <strain evidence="2 3">KCTC 42399</strain>
    </source>
</reference>
<dbReference type="AlphaFoldDB" id="A0A2H3NX88"/>
<evidence type="ECO:0000313" key="2">
    <source>
        <dbReference type="EMBL" id="PEN06737.1"/>
    </source>
</evidence>
<accession>A0A2H3NX88</accession>
<protein>
    <submittedName>
        <fullName evidence="2">Uncharacterized protein</fullName>
    </submittedName>
</protein>
<evidence type="ECO:0000256" key="1">
    <source>
        <dbReference type="SAM" id="MobiDB-lite"/>
    </source>
</evidence>
<gene>
    <name evidence="2" type="ORF">CRI93_08855</name>
</gene>
<name>A0A2H3NX88_9BACT</name>